<dbReference type="Gramene" id="KCW63419">
    <property type="protein sequence ID" value="KCW63419"/>
    <property type="gene ID" value="EUGRSUZ_G01059"/>
</dbReference>
<sequence length="239" mass="26936">MKLLMENRVQLFLSHLLQLLQRGLQSPNNSSSSPIHQFTNIGSLSGYDFSMDNSLSDKSIEMKSSHGTTKEDEWIDPMPDADLCDAKGKKGKEPRFEMVQTENEDRNIEDEAKDERVDATPAADLSQTKGKKGKEPRFEMVRNIEDEAAARAKNGQTSITENRRTKIEPPNRVDPLEEAEGTLPSTFSSGFMDFSQFSSFFDEDEPAAQAKGLEHEEHDLAGNSPKRRRLDLSEENQIQ</sequence>
<reference evidence="2" key="1">
    <citation type="submission" date="2013-07" db="EMBL/GenBank/DDBJ databases">
        <title>The genome of Eucalyptus grandis.</title>
        <authorList>
            <person name="Schmutz J."/>
            <person name="Hayes R."/>
            <person name="Myburg A."/>
            <person name="Tuskan G."/>
            <person name="Grattapaglia D."/>
            <person name="Rokhsar D.S."/>
        </authorList>
    </citation>
    <scope>NUCLEOTIDE SEQUENCE</scope>
    <source>
        <tissue evidence="2">Leaf extractions</tissue>
    </source>
</reference>
<accession>A0A059BBN8</accession>
<feature type="compositionally biased region" description="Basic and acidic residues" evidence="1">
    <location>
        <begin position="103"/>
        <end position="118"/>
    </location>
</feature>
<name>A0A059BBN8_EUCGR</name>
<proteinExistence type="predicted"/>
<feature type="compositionally biased region" description="Basic and acidic residues" evidence="1">
    <location>
        <begin position="133"/>
        <end position="150"/>
    </location>
</feature>
<dbReference type="EMBL" id="KK198759">
    <property type="protein sequence ID" value="KCW63419.1"/>
    <property type="molecule type" value="Genomic_DNA"/>
</dbReference>
<protein>
    <submittedName>
        <fullName evidence="2">Uncharacterized protein</fullName>
    </submittedName>
</protein>
<evidence type="ECO:0000313" key="2">
    <source>
        <dbReference type="EMBL" id="KCW63419.1"/>
    </source>
</evidence>
<evidence type="ECO:0000256" key="1">
    <source>
        <dbReference type="SAM" id="MobiDB-lite"/>
    </source>
</evidence>
<dbReference type="AlphaFoldDB" id="A0A059BBN8"/>
<feature type="compositionally biased region" description="Basic and acidic residues" evidence="1">
    <location>
        <begin position="161"/>
        <end position="175"/>
    </location>
</feature>
<gene>
    <name evidence="2" type="ORF">EUGRSUZ_G01059</name>
</gene>
<organism evidence="2">
    <name type="scientific">Eucalyptus grandis</name>
    <name type="common">Flooded gum</name>
    <dbReference type="NCBI Taxonomy" id="71139"/>
    <lineage>
        <taxon>Eukaryota</taxon>
        <taxon>Viridiplantae</taxon>
        <taxon>Streptophyta</taxon>
        <taxon>Embryophyta</taxon>
        <taxon>Tracheophyta</taxon>
        <taxon>Spermatophyta</taxon>
        <taxon>Magnoliopsida</taxon>
        <taxon>eudicotyledons</taxon>
        <taxon>Gunneridae</taxon>
        <taxon>Pentapetalae</taxon>
        <taxon>rosids</taxon>
        <taxon>malvids</taxon>
        <taxon>Myrtales</taxon>
        <taxon>Myrtaceae</taxon>
        <taxon>Myrtoideae</taxon>
        <taxon>Eucalypteae</taxon>
        <taxon>Eucalyptus</taxon>
    </lineage>
</organism>
<feature type="region of interest" description="Disordered" evidence="1">
    <location>
        <begin position="100"/>
        <end position="239"/>
    </location>
</feature>
<feature type="compositionally biased region" description="Low complexity" evidence="1">
    <location>
        <begin position="187"/>
        <end position="200"/>
    </location>
</feature>